<dbReference type="EMBL" id="JQCN01000045">
    <property type="protein sequence ID" value="KRN98629.1"/>
    <property type="molecule type" value="Genomic_DNA"/>
</dbReference>
<proteinExistence type="predicted"/>
<dbReference type="OrthoDB" id="358393at2"/>
<gene>
    <name evidence="1" type="ORF">IV66_GL001962</name>
</gene>
<dbReference type="InterPro" id="IPR032358">
    <property type="entry name" value="DUF4867"/>
</dbReference>
<dbReference type="RefSeq" id="WP_017867668.1">
    <property type="nucleotide sequence ID" value="NZ_BJYB01000004.1"/>
</dbReference>
<dbReference type="Pfam" id="PF16161">
    <property type="entry name" value="DUF4867"/>
    <property type="match status" value="1"/>
</dbReference>
<comment type="caution">
    <text evidence="1">The sequence shown here is derived from an EMBL/GenBank/DDBJ whole genome shotgun (WGS) entry which is preliminary data.</text>
</comment>
<evidence type="ECO:0000313" key="2">
    <source>
        <dbReference type="Proteomes" id="UP000051886"/>
    </source>
</evidence>
<evidence type="ECO:0008006" key="3">
    <source>
        <dbReference type="Google" id="ProtNLM"/>
    </source>
</evidence>
<accession>A0A0R2LFJ6</accession>
<sequence>MNKYEKICKQNPTYTIKQISDPEFTKYGKIYTNYDVTDVMKYMDENITIDKTSNIYVPSNAELEKIPSMQTIATDIFAGMPFEAGECTGQSSNFTAVEYHQGSELNVMLTDVVMVLGKRNILEENGTFNAKEQGELFFVPRGTVVEFYSDTLHYSPIKVDNSGFKIIVMLPAGSNQPLPENFHSNNPRIVKKNKFQVVHESRTDKIKQGAQIGVSGDLIELVPLK</sequence>
<dbReference type="Proteomes" id="UP000051886">
    <property type="component" value="Unassembled WGS sequence"/>
</dbReference>
<dbReference type="PATRIC" id="fig|449659.4.peg.2011"/>
<dbReference type="AlphaFoldDB" id="A0A0R2LFJ6"/>
<evidence type="ECO:0000313" key="1">
    <source>
        <dbReference type="EMBL" id="KRN98629.1"/>
    </source>
</evidence>
<reference evidence="1 2" key="1">
    <citation type="journal article" date="2015" name="Genome Announc.">
        <title>Expanding the biotechnology potential of lactobacilli through comparative genomics of 213 strains and associated genera.</title>
        <authorList>
            <person name="Sun Z."/>
            <person name="Harris H.M."/>
            <person name="McCann A."/>
            <person name="Guo C."/>
            <person name="Argimon S."/>
            <person name="Zhang W."/>
            <person name="Yang X."/>
            <person name="Jeffery I.B."/>
            <person name="Cooney J.C."/>
            <person name="Kagawa T.F."/>
            <person name="Liu W."/>
            <person name="Song Y."/>
            <person name="Salvetti E."/>
            <person name="Wrobel A."/>
            <person name="Rasinkangas P."/>
            <person name="Parkhill J."/>
            <person name="Rea M.C."/>
            <person name="O'Sullivan O."/>
            <person name="Ritari J."/>
            <person name="Douillard F.P."/>
            <person name="Paul Ross R."/>
            <person name="Yang R."/>
            <person name="Briner A.E."/>
            <person name="Felis G.E."/>
            <person name="de Vos W.M."/>
            <person name="Barrangou R."/>
            <person name="Klaenhammer T.R."/>
            <person name="Caufield P.W."/>
            <person name="Cui Y."/>
            <person name="Zhang H."/>
            <person name="O'Toole P.W."/>
        </authorList>
    </citation>
    <scope>NUCLEOTIDE SEQUENCE [LARGE SCALE GENOMIC DNA]</scope>
    <source>
        <strain evidence="1 2">NBRC 103219</strain>
    </source>
</reference>
<name>A0A0R2LFJ6_9LACO</name>
<organism evidence="1 2">
    <name type="scientific">Ligilactobacillus pobuzihii</name>
    <dbReference type="NCBI Taxonomy" id="449659"/>
    <lineage>
        <taxon>Bacteria</taxon>
        <taxon>Bacillati</taxon>
        <taxon>Bacillota</taxon>
        <taxon>Bacilli</taxon>
        <taxon>Lactobacillales</taxon>
        <taxon>Lactobacillaceae</taxon>
        <taxon>Ligilactobacillus</taxon>
    </lineage>
</organism>
<keyword evidence="2" id="KW-1185">Reference proteome</keyword>
<protein>
    <recommendedName>
        <fullName evidence="3">DUF4867 domain-containing protein</fullName>
    </recommendedName>
</protein>
<dbReference type="STRING" id="449659.IV66_GL001962"/>